<dbReference type="GO" id="GO:0004834">
    <property type="term" value="F:tryptophan synthase activity"/>
    <property type="evidence" value="ECO:0007669"/>
    <property type="project" value="UniProtKB-EC"/>
</dbReference>
<dbReference type="InterPro" id="IPR018204">
    <property type="entry name" value="Trp_synthase_alpha_AS"/>
</dbReference>
<dbReference type="HAMAP" id="MF_00131">
    <property type="entry name" value="Trp_synth_alpha"/>
    <property type="match status" value="1"/>
</dbReference>
<dbReference type="InterPro" id="IPR013785">
    <property type="entry name" value="Aldolase_TIM"/>
</dbReference>
<dbReference type="EC" id="4.2.1.20" evidence="8"/>
<reference evidence="11" key="1">
    <citation type="journal article" date="2019" name="Int. J. Syst. Evol. Microbiol.">
        <title>The Global Catalogue of Microorganisms (GCM) 10K type strain sequencing project: providing services to taxonomists for standard genome sequencing and annotation.</title>
        <authorList>
            <consortium name="The Broad Institute Genomics Platform"/>
            <consortium name="The Broad Institute Genome Sequencing Center for Infectious Disease"/>
            <person name="Wu L."/>
            <person name="Ma J."/>
        </authorList>
    </citation>
    <scope>NUCLEOTIDE SEQUENCE [LARGE SCALE GENOMIC DNA]</scope>
    <source>
        <strain evidence="11">CGMCC 1.16031</strain>
    </source>
</reference>
<comment type="subunit">
    <text evidence="2 8">Tetramer of two alpha and two beta chains.</text>
</comment>
<keyword evidence="3 8" id="KW-0028">Amino-acid biosynthesis</keyword>
<evidence type="ECO:0000256" key="9">
    <source>
        <dbReference type="RuleBase" id="RU003662"/>
    </source>
</evidence>
<dbReference type="PANTHER" id="PTHR43406:SF1">
    <property type="entry name" value="TRYPTOPHAN SYNTHASE ALPHA CHAIN, CHLOROPLASTIC"/>
    <property type="match status" value="1"/>
</dbReference>
<dbReference type="Proteomes" id="UP001596364">
    <property type="component" value="Unassembled WGS sequence"/>
</dbReference>
<evidence type="ECO:0000256" key="8">
    <source>
        <dbReference type="HAMAP-Rule" id="MF_00131"/>
    </source>
</evidence>
<keyword evidence="11" id="KW-1185">Reference proteome</keyword>
<comment type="caution">
    <text evidence="10">The sequence shown here is derived from an EMBL/GenBank/DDBJ whole genome shotgun (WGS) entry which is preliminary data.</text>
</comment>
<evidence type="ECO:0000256" key="2">
    <source>
        <dbReference type="ARBA" id="ARBA00011270"/>
    </source>
</evidence>
<protein>
    <recommendedName>
        <fullName evidence="8">Tryptophan synthase alpha chain</fullName>
        <ecNumber evidence="8">4.2.1.20</ecNumber>
    </recommendedName>
</protein>
<dbReference type="PANTHER" id="PTHR43406">
    <property type="entry name" value="TRYPTOPHAN SYNTHASE, ALPHA CHAIN"/>
    <property type="match status" value="1"/>
</dbReference>
<sequence length="268" mass="28253">MAADRYQAMFSRLAEEQRGAFVPFVMLGDPDKATSIEIISALVDGGADALELGFPFSDPIADGPVIQKAGIRALANKIHQQDCFEILSEIRRRHPQTPIGLLLYSNLVFHTGLDAFYAKAAQAGVDSVLLADVPLREAEIFQQTAQAHNIHHILIAPPNADDEALKQIASQSSGYIYLLGRAGVTGTETAANAPVKAMVDKLSVYKGAPSVIGFGISNPAQVKAAIGDGAAGAIAGSATVKIIEQHLHDVPAMLSALKAFVAEMKSAT</sequence>
<evidence type="ECO:0000313" key="10">
    <source>
        <dbReference type="EMBL" id="MFC6440389.1"/>
    </source>
</evidence>
<evidence type="ECO:0000256" key="3">
    <source>
        <dbReference type="ARBA" id="ARBA00022605"/>
    </source>
</evidence>
<gene>
    <name evidence="8 10" type="primary">trpA</name>
    <name evidence="10" type="ORF">ACFP85_09540</name>
</gene>
<feature type="active site" description="Proton acceptor" evidence="8">
    <location>
        <position position="51"/>
    </location>
</feature>
<evidence type="ECO:0000256" key="5">
    <source>
        <dbReference type="ARBA" id="ARBA00023141"/>
    </source>
</evidence>
<keyword evidence="4 8" id="KW-0822">Tryptophan biosynthesis</keyword>
<keyword evidence="5 8" id="KW-0057">Aromatic amino acid biosynthesis</keyword>
<dbReference type="RefSeq" id="WP_131258191.1">
    <property type="nucleotide sequence ID" value="NZ_JBHSUS010000001.1"/>
</dbReference>
<dbReference type="PROSITE" id="PS00167">
    <property type="entry name" value="TRP_SYNTHASE_ALPHA"/>
    <property type="match status" value="1"/>
</dbReference>
<organism evidence="10 11">
    <name type="scientific">Pseudobowmanella zhangzhouensis</name>
    <dbReference type="NCBI Taxonomy" id="1537679"/>
    <lineage>
        <taxon>Bacteria</taxon>
        <taxon>Pseudomonadati</taxon>
        <taxon>Pseudomonadota</taxon>
        <taxon>Gammaproteobacteria</taxon>
        <taxon>Alteromonadales</taxon>
        <taxon>Alteromonadaceae</taxon>
    </lineage>
</organism>
<dbReference type="CDD" id="cd04724">
    <property type="entry name" value="Tryptophan_synthase_alpha"/>
    <property type="match status" value="1"/>
</dbReference>
<name>A0ABW1XNY3_9ALTE</name>
<accession>A0ABW1XNY3</accession>
<comment type="similarity">
    <text evidence="8 9">Belongs to the TrpA family.</text>
</comment>
<dbReference type="InterPro" id="IPR011060">
    <property type="entry name" value="RibuloseP-bd_barrel"/>
</dbReference>
<evidence type="ECO:0000256" key="6">
    <source>
        <dbReference type="ARBA" id="ARBA00023239"/>
    </source>
</evidence>
<dbReference type="Pfam" id="PF00290">
    <property type="entry name" value="Trp_syntA"/>
    <property type="match status" value="1"/>
</dbReference>
<dbReference type="EMBL" id="JBHSUS010000001">
    <property type="protein sequence ID" value="MFC6440389.1"/>
    <property type="molecule type" value="Genomic_DNA"/>
</dbReference>
<dbReference type="NCBIfam" id="TIGR00262">
    <property type="entry name" value="trpA"/>
    <property type="match status" value="1"/>
</dbReference>
<comment type="function">
    <text evidence="8">The alpha subunit is responsible for the aldol cleavage of indoleglycerol phosphate to indole and glyceraldehyde 3-phosphate.</text>
</comment>
<dbReference type="SUPFAM" id="SSF51366">
    <property type="entry name" value="Ribulose-phoshate binding barrel"/>
    <property type="match status" value="1"/>
</dbReference>
<keyword evidence="6 8" id="KW-0456">Lyase</keyword>
<proteinExistence type="inferred from homology"/>
<comment type="catalytic activity">
    <reaction evidence="7 8">
        <text>(1S,2R)-1-C-(indol-3-yl)glycerol 3-phosphate + L-serine = D-glyceraldehyde 3-phosphate + L-tryptophan + H2O</text>
        <dbReference type="Rhea" id="RHEA:10532"/>
        <dbReference type="ChEBI" id="CHEBI:15377"/>
        <dbReference type="ChEBI" id="CHEBI:33384"/>
        <dbReference type="ChEBI" id="CHEBI:57912"/>
        <dbReference type="ChEBI" id="CHEBI:58866"/>
        <dbReference type="ChEBI" id="CHEBI:59776"/>
        <dbReference type="EC" id="4.2.1.20"/>
    </reaction>
</comment>
<dbReference type="InterPro" id="IPR002028">
    <property type="entry name" value="Trp_synthase_suA"/>
</dbReference>
<evidence type="ECO:0000256" key="7">
    <source>
        <dbReference type="ARBA" id="ARBA00049047"/>
    </source>
</evidence>
<comment type="pathway">
    <text evidence="1 8">Amino-acid biosynthesis; L-tryptophan biosynthesis; L-tryptophan from chorismate: step 5/5.</text>
</comment>
<evidence type="ECO:0000256" key="1">
    <source>
        <dbReference type="ARBA" id="ARBA00004733"/>
    </source>
</evidence>
<evidence type="ECO:0000313" key="11">
    <source>
        <dbReference type="Proteomes" id="UP001596364"/>
    </source>
</evidence>
<feature type="active site" description="Proton acceptor" evidence="8">
    <location>
        <position position="62"/>
    </location>
</feature>
<evidence type="ECO:0000256" key="4">
    <source>
        <dbReference type="ARBA" id="ARBA00022822"/>
    </source>
</evidence>
<dbReference type="Gene3D" id="3.20.20.70">
    <property type="entry name" value="Aldolase class I"/>
    <property type="match status" value="1"/>
</dbReference>